<name>A0A645JN31_9ZZZZ</name>
<dbReference type="EMBL" id="VSSQ01146066">
    <property type="protein sequence ID" value="MPN64747.1"/>
    <property type="molecule type" value="Genomic_DNA"/>
</dbReference>
<evidence type="ECO:0008006" key="2">
    <source>
        <dbReference type="Google" id="ProtNLM"/>
    </source>
</evidence>
<dbReference type="AlphaFoldDB" id="A0A645JN31"/>
<organism evidence="1">
    <name type="scientific">bioreactor metagenome</name>
    <dbReference type="NCBI Taxonomy" id="1076179"/>
    <lineage>
        <taxon>unclassified sequences</taxon>
        <taxon>metagenomes</taxon>
        <taxon>ecological metagenomes</taxon>
    </lineage>
</organism>
<evidence type="ECO:0000313" key="1">
    <source>
        <dbReference type="EMBL" id="MPN64747.1"/>
    </source>
</evidence>
<sequence length="76" mass="8169">MAAGLSWPVGPVTLGAELWGSIDDDPADRARRASLDLTLAWQPPGRDDLQFDVGVYGGLTRDTPDLEVSAGLSRRF</sequence>
<accession>A0A645JN31</accession>
<reference evidence="1" key="1">
    <citation type="submission" date="2019-08" db="EMBL/GenBank/DDBJ databases">
        <authorList>
            <person name="Kucharzyk K."/>
            <person name="Murdoch R.W."/>
            <person name="Higgins S."/>
            <person name="Loffler F."/>
        </authorList>
    </citation>
    <scope>NUCLEOTIDE SEQUENCE</scope>
</reference>
<proteinExistence type="predicted"/>
<comment type="caution">
    <text evidence="1">The sequence shown here is derived from an EMBL/GenBank/DDBJ whole genome shotgun (WGS) entry which is preliminary data.</text>
</comment>
<gene>
    <name evidence="1" type="ORF">SDC9_212524</name>
</gene>
<protein>
    <recommendedName>
        <fullName evidence="2">Autotransporter domain-containing protein</fullName>
    </recommendedName>
</protein>